<dbReference type="RefSeq" id="WP_275278082.1">
    <property type="nucleotide sequence ID" value="NZ_CP119108.1"/>
</dbReference>
<evidence type="ECO:0000313" key="2">
    <source>
        <dbReference type="Proteomes" id="UP001214553"/>
    </source>
</evidence>
<organism evidence="1 2">
    <name type="scientific">Microbacterium horticulturae</name>
    <dbReference type="NCBI Taxonomy" id="3028316"/>
    <lineage>
        <taxon>Bacteria</taxon>
        <taxon>Bacillati</taxon>
        <taxon>Actinomycetota</taxon>
        <taxon>Actinomycetes</taxon>
        <taxon>Micrococcales</taxon>
        <taxon>Microbacteriaceae</taxon>
        <taxon>Microbacterium</taxon>
    </lineage>
</organism>
<dbReference type="Proteomes" id="UP001214553">
    <property type="component" value="Chromosome"/>
</dbReference>
<gene>
    <name evidence="1" type="ORF">PU630_16165</name>
</gene>
<dbReference type="InterPro" id="IPR003718">
    <property type="entry name" value="OsmC/Ohr_fam"/>
</dbReference>
<dbReference type="SUPFAM" id="SSF82784">
    <property type="entry name" value="OsmC-like"/>
    <property type="match status" value="1"/>
</dbReference>
<sequence>MAGFEAVAAAGSFRDDQPDTVVFPHRWSAEGVSVRTDFTGAHLLHLAVAGCVLNDVYREAAGLGLTIDGVRITADGGFDTEEWVSTGIEYRIEVDAPASRADIEALIAQVDAVAEIPQVLRAGSQVDRAR</sequence>
<keyword evidence="2" id="KW-1185">Reference proteome</keyword>
<reference evidence="1 2" key="1">
    <citation type="submission" date="2023-03" db="EMBL/GenBank/DDBJ databases">
        <title>Genome sequence of Microbacterium sp. KACC 23027.</title>
        <authorList>
            <person name="Kim S."/>
            <person name="Heo J."/>
            <person name="Kwon S.-W."/>
        </authorList>
    </citation>
    <scope>NUCLEOTIDE SEQUENCE [LARGE SCALE GENOMIC DNA]</scope>
    <source>
        <strain evidence="1 2">KACC 23027</strain>
    </source>
</reference>
<dbReference type="Pfam" id="PF02566">
    <property type="entry name" value="OsmC"/>
    <property type="match status" value="1"/>
</dbReference>
<dbReference type="Gene3D" id="3.30.300.20">
    <property type="match status" value="1"/>
</dbReference>
<dbReference type="EMBL" id="CP119108">
    <property type="protein sequence ID" value="WEG08755.1"/>
    <property type="molecule type" value="Genomic_DNA"/>
</dbReference>
<dbReference type="InterPro" id="IPR036102">
    <property type="entry name" value="OsmC/Ohrsf"/>
</dbReference>
<accession>A0ABY8BX38</accession>
<dbReference type="InterPro" id="IPR015946">
    <property type="entry name" value="KH_dom-like_a/b"/>
</dbReference>
<name>A0ABY8BX38_9MICO</name>
<proteinExistence type="predicted"/>
<protein>
    <submittedName>
        <fullName evidence="1">OsmC family protein</fullName>
    </submittedName>
</protein>
<evidence type="ECO:0000313" key="1">
    <source>
        <dbReference type="EMBL" id="WEG08755.1"/>
    </source>
</evidence>